<dbReference type="InterPro" id="IPR012348">
    <property type="entry name" value="RNR-like"/>
</dbReference>
<dbReference type="CDD" id="cd00657">
    <property type="entry name" value="Ferritin_like"/>
    <property type="match status" value="1"/>
</dbReference>
<evidence type="ECO:0008006" key="4">
    <source>
        <dbReference type="Google" id="ProtNLM"/>
    </source>
</evidence>
<gene>
    <name evidence="2" type="ORF">FHX41_0226</name>
</gene>
<dbReference type="AlphaFoldDB" id="A0A543I7X3"/>
<evidence type="ECO:0000313" key="3">
    <source>
        <dbReference type="Proteomes" id="UP000316706"/>
    </source>
</evidence>
<proteinExistence type="predicted"/>
<dbReference type="InterPro" id="IPR009078">
    <property type="entry name" value="Ferritin-like_SF"/>
</dbReference>
<reference evidence="2 3" key="1">
    <citation type="submission" date="2019-06" db="EMBL/GenBank/DDBJ databases">
        <title>Sequencing the genomes of 1000 actinobacteria strains.</title>
        <authorList>
            <person name="Klenk H.-P."/>
        </authorList>
    </citation>
    <scope>NUCLEOTIDE SEQUENCE [LARGE SCALE GENOMIC DNA]</scope>
    <source>
        <strain evidence="2 3">DSM 45043</strain>
    </source>
</reference>
<dbReference type="SUPFAM" id="SSF47240">
    <property type="entry name" value="Ferritin-like"/>
    <property type="match status" value="1"/>
</dbReference>
<sequence>MSDRAYAVVDLGALGFEEGAHILLNRALARIPPGAELAVTGTDPALEVHLAVWCREAGHRWTPREHGATGPVRGRVTRGRADADRWAGAERAGGPGPGEVVRRPSPSWGLAARGALVEPGGPGLAADLDDRDIVWADLAPKLYAHAASAQWDPATAVAWDSEVSLPDEVEKAVVQVMTYLVENEQAALVVPARLLARVHPHFREVLQLLAVQAADEARHVEVFTRRALLRGGEMGTSSAGGRSSLASLLAEPDFSLASFLLSVLGEGSFLSLLSFLDRHAPDPVTRQVARLARQDEARHVAFGVAHLEHRAALDPHLRSRLRAAVERRHDALRDTAGLNADVFDALVILAAGAWTPQAIAEGHRRVRNLHAEMDEGRRRRLARLGFPPDEAAELSALHTRNFM</sequence>
<feature type="region of interest" description="Disordered" evidence="1">
    <location>
        <begin position="84"/>
        <end position="104"/>
    </location>
</feature>
<dbReference type="OrthoDB" id="5500270at2"/>
<dbReference type="EMBL" id="VFPO01000001">
    <property type="protein sequence ID" value="TQM66645.1"/>
    <property type="molecule type" value="Genomic_DNA"/>
</dbReference>
<protein>
    <recommendedName>
        <fullName evidence="4">Ferritin-like domain-containing protein</fullName>
    </recommendedName>
</protein>
<dbReference type="GO" id="GO:0016491">
    <property type="term" value="F:oxidoreductase activity"/>
    <property type="evidence" value="ECO:0007669"/>
    <property type="project" value="InterPro"/>
</dbReference>
<dbReference type="RefSeq" id="WP_141965757.1">
    <property type="nucleotide sequence ID" value="NZ_VFPO01000001.1"/>
</dbReference>
<evidence type="ECO:0000313" key="2">
    <source>
        <dbReference type="EMBL" id="TQM66645.1"/>
    </source>
</evidence>
<comment type="caution">
    <text evidence="2">The sequence shown here is derived from an EMBL/GenBank/DDBJ whole genome shotgun (WGS) entry which is preliminary data.</text>
</comment>
<dbReference type="Gene3D" id="1.10.620.20">
    <property type="entry name" value="Ribonucleotide Reductase, subunit A"/>
    <property type="match status" value="2"/>
</dbReference>
<name>A0A543I7X3_9ACTN</name>
<dbReference type="Proteomes" id="UP000316706">
    <property type="component" value="Unassembled WGS sequence"/>
</dbReference>
<accession>A0A543I7X3</accession>
<dbReference type="SUPFAM" id="SSF64307">
    <property type="entry name" value="SirA-like"/>
    <property type="match status" value="1"/>
</dbReference>
<organism evidence="2 3">
    <name type="scientific">Actinomadura hallensis</name>
    <dbReference type="NCBI Taxonomy" id="337895"/>
    <lineage>
        <taxon>Bacteria</taxon>
        <taxon>Bacillati</taxon>
        <taxon>Actinomycetota</taxon>
        <taxon>Actinomycetes</taxon>
        <taxon>Streptosporangiales</taxon>
        <taxon>Thermomonosporaceae</taxon>
        <taxon>Actinomadura</taxon>
    </lineage>
</organism>
<evidence type="ECO:0000256" key="1">
    <source>
        <dbReference type="SAM" id="MobiDB-lite"/>
    </source>
</evidence>
<dbReference type="InterPro" id="IPR036868">
    <property type="entry name" value="TusA-like_sf"/>
</dbReference>
<keyword evidence="3" id="KW-1185">Reference proteome</keyword>